<evidence type="ECO:0000256" key="4">
    <source>
        <dbReference type="ARBA" id="ARBA00022737"/>
    </source>
</evidence>
<evidence type="ECO:0000313" key="15">
    <source>
        <dbReference type="EMBL" id="PWN21085.1"/>
    </source>
</evidence>
<keyword evidence="4" id="KW-0677">Repeat</keyword>
<feature type="region of interest" description="Disordered" evidence="13">
    <location>
        <begin position="1"/>
        <end position="60"/>
    </location>
</feature>
<evidence type="ECO:0000256" key="1">
    <source>
        <dbReference type="ARBA" id="ARBA00004141"/>
    </source>
</evidence>
<comment type="domain">
    <text evidence="12">The DHHC domain is required for palmitoyltransferase activity.</text>
</comment>
<dbReference type="InterPro" id="IPR036770">
    <property type="entry name" value="Ankyrin_rpt-contain_sf"/>
</dbReference>
<dbReference type="PROSITE" id="PS50297">
    <property type="entry name" value="ANK_REP_REGION"/>
    <property type="match status" value="4"/>
</dbReference>
<dbReference type="PANTHER" id="PTHR24161:SF85">
    <property type="entry name" value="PALMITOYLTRANSFERASE HIP14"/>
    <property type="match status" value="1"/>
</dbReference>
<dbReference type="OrthoDB" id="6781668at2759"/>
<dbReference type="Pfam" id="PF01529">
    <property type="entry name" value="DHHC"/>
    <property type="match status" value="1"/>
</dbReference>
<feature type="transmembrane region" description="Helical" evidence="12">
    <location>
        <begin position="399"/>
        <end position="421"/>
    </location>
</feature>
<dbReference type="STRING" id="1684307.A0A316UDE9"/>
<proteinExistence type="inferred from homology"/>
<feature type="region of interest" description="Disordered" evidence="13">
    <location>
        <begin position="748"/>
        <end position="825"/>
    </location>
</feature>
<dbReference type="Pfam" id="PF12796">
    <property type="entry name" value="Ank_2"/>
    <property type="match status" value="2"/>
</dbReference>
<dbReference type="GO" id="GO:0019706">
    <property type="term" value="F:protein-cysteine S-palmitoyltransferase activity"/>
    <property type="evidence" value="ECO:0007669"/>
    <property type="project" value="UniProtKB-EC"/>
</dbReference>
<dbReference type="RefSeq" id="XP_025348245.1">
    <property type="nucleotide sequence ID" value="XM_025494269.1"/>
</dbReference>
<evidence type="ECO:0000256" key="10">
    <source>
        <dbReference type="ARBA" id="ARBA00048048"/>
    </source>
</evidence>
<feature type="repeat" description="ANK" evidence="11">
    <location>
        <begin position="202"/>
        <end position="234"/>
    </location>
</feature>
<evidence type="ECO:0000256" key="7">
    <source>
        <dbReference type="ARBA" id="ARBA00023136"/>
    </source>
</evidence>
<feature type="region of interest" description="Disordered" evidence="13">
    <location>
        <begin position="607"/>
        <end position="630"/>
    </location>
</feature>
<evidence type="ECO:0000256" key="11">
    <source>
        <dbReference type="PROSITE-ProRule" id="PRU00023"/>
    </source>
</evidence>
<dbReference type="AlphaFoldDB" id="A0A316UDE9"/>
<dbReference type="InterPro" id="IPR001594">
    <property type="entry name" value="Palmitoyltrfase_DHHC"/>
</dbReference>
<evidence type="ECO:0000313" key="16">
    <source>
        <dbReference type="Proteomes" id="UP000245942"/>
    </source>
</evidence>
<reference evidence="15 16" key="1">
    <citation type="journal article" date="2018" name="Mol. Biol. Evol.">
        <title>Broad Genomic Sampling Reveals a Smut Pathogenic Ancestry of the Fungal Clade Ustilaginomycotina.</title>
        <authorList>
            <person name="Kijpornyongpan T."/>
            <person name="Mondo S.J."/>
            <person name="Barry K."/>
            <person name="Sandor L."/>
            <person name="Lee J."/>
            <person name="Lipzen A."/>
            <person name="Pangilinan J."/>
            <person name="LaButti K."/>
            <person name="Hainaut M."/>
            <person name="Henrissat B."/>
            <person name="Grigoriev I.V."/>
            <person name="Spatafora J.W."/>
            <person name="Aime M.C."/>
        </authorList>
    </citation>
    <scope>NUCLEOTIDE SEQUENCE [LARGE SCALE GENOMIC DNA]</scope>
    <source>
        <strain evidence="15 16">MCA 4718</strain>
    </source>
</reference>
<comment type="catalytic activity">
    <reaction evidence="10 12">
        <text>L-cysteinyl-[protein] + hexadecanoyl-CoA = S-hexadecanoyl-L-cysteinyl-[protein] + CoA</text>
        <dbReference type="Rhea" id="RHEA:36683"/>
        <dbReference type="Rhea" id="RHEA-COMP:10131"/>
        <dbReference type="Rhea" id="RHEA-COMP:11032"/>
        <dbReference type="ChEBI" id="CHEBI:29950"/>
        <dbReference type="ChEBI" id="CHEBI:57287"/>
        <dbReference type="ChEBI" id="CHEBI:57379"/>
        <dbReference type="ChEBI" id="CHEBI:74151"/>
        <dbReference type="EC" id="2.3.1.225"/>
    </reaction>
</comment>
<keyword evidence="9" id="KW-0449">Lipoprotein</keyword>
<protein>
    <recommendedName>
        <fullName evidence="12">Palmitoyltransferase</fullName>
        <ecNumber evidence="12">2.3.1.225</ecNumber>
    </recommendedName>
</protein>
<dbReference type="InterPro" id="IPR002110">
    <property type="entry name" value="Ankyrin_rpt"/>
</dbReference>
<dbReference type="PANTHER" id="PTHR24161">
    <property type="entry name" value="ANK_REP_REGION DOMAIN-CONTAINING PROTEIN-RELATED"/>
    <property type="match status" value="1"/>
</dbReference>
<feature type="repeat" description="ANK" evidence="11">
    <location>
        <begin position="95"/>
        <end position="127"/>
    </location>
</feature>
<evidence type="ECO:0000256" key="12">
    <source>
        <dbReference type="RuleBase" id="RU079119"/>
    </source>
</evidence>
<evidence type="ECO:0000256" key="9">
    <source>
        <dbReference type="ARBA" id="ARBA00023288"/>
    </source>
</evidence>
<dbReference type="SUPFAM" id="SSF48403">
    <property type="entry name" value="Ankyrin repeat"/>
    <property type="match status" value="1"/>
</dbReference>
<keyword evidence="12" id="KW-0012">Acyltransferase</keyword>
<feature type="transmembrane region" description="Helical" evidence="12">
    <location>
        <begin position="464"/>
        <end position="487"/>
    </location>
</feature>
<comment type="similarity">
    <text evidence="2">Belongs to the DHHC palmitoyltransferase family. AKR/ZDHHC17 subfamily.</text>
</comment>
<keyword evidence="8" id="KW-0564">Palmitate</keyword>
<name>A0A316UDE9_9BASI</name>
<keyword evidence="6 11" id="KW-0040">ANK repeat</keyword>
<accession>A0A316UDE9</accession>
<gene>
    <name evidence="15" type="ORF">BCV69DRAFT_298870</name>
</gene>
<evidence type="ECO:0000256" key="6">
    <source>
        <dbReference type="ARBA" id="ARBA00023043"/>
    </source>
</evidence>
<keyword evidence="5 12" id="KW-1133">Transmembrane helix</keyword>
<evidence type="ECO:0000256" key="3">
    <source>
        <dbReference type="ARBA" id="ARBA00022692"/>
    </source>
</evidence>
<evidence type="ECO:0000256" key="5">
    <source>
        <dbReference type="ARBA" id="ARBA00022989"/>
    </source>
</evidence>
<feature type="domain" description="Palmitoyltransferase DHHC" evidence="14">
    <location>
        <begin position="454"/>
        <end position="551"/>
    </location>
</feature>
<dbReference type="GeneID" id="37016003"/>
<keyword evidence="12" id="KW-0808">Transferase</keyword>
<keyword evidence="7 12" id="KW-0472">Membrane</keyword>
<dbReference type="GO" id="GO:0016020">
    <property type="term" value="C:membrane"/>
    <property type="evidence" value="ECO:0007669"/>
    <property type="project" value="UniProtKB-SubCell"/>
</dbReference>
<dbReference type="EMBL" id="KZ819326">
    <property type="protein sequence ID" value="PWN21085.1"/>
    <property type="molecule type" value="Genomic_DNA"/>
</dbReference>
<evidence type="ECO:0000256" key="13">
    <source>
        <dbReference type="SAM" id="MobiDB-lite"/>
    </source>
</evidence>
<evidence type="ECO:0000259" key="14">
    <source>
        <dbReference type="Pfam" id="PF01529"/>
    </source>
</evidence>
<feature type="transmembrane region" description="Helical" evidence="12">
    <location>
        <begin position="369"/>
        <end position="387"/>
    </location>
</feature>
<evidence type="ECO:0000256" key="8">
    <source>
        <dbReference type="ARBA" id="ARBA00023139"/>
    </source>
</evidence>
<organism evidence="15 16">
    <name type="scientific">Pseudomicrostroma glucosiphilum</name>
    <dbReference type="NCBI Taxonomy" id="1684307"/>
    <lineage>
        <taxon>Eukaryota</taxon>
        <taxon>Fungi</taxon>
        <taxon>Dikarya</taxon>
        <taxon>Basidiomycota</taxon>
        <taxon>Ustilaginomycotina</taxon>
        <taxon>Exobasidiomycetes</taxon>
        <taxon>Microstromatales</taxon>
        <taxon>Microstromatales incertae sedis</taxon>
        <taxon>Pseudomicrostroma</taxon>
    </lineage>
</organism>
<feature type="repeat" description="ANK" evidence="11">
    <location>
        <begin position="129"/>
        <end position="161"/>
    </location>
</feature>
<dbReference type="PROSITE" id="PS50088">
    <property type="entry name" value="ANK_REPEAT"/>
    <property type="match status" value="4"/>
</dbReference>
<sequence length="825" mass="88710">MQPVNPASASGLHPHNGGETFTPDEPLYTVYSVDGNGCKHQDGGKDPSPCPSRPQTPLTSAPLTIHSAAQRGDVATVLDLLDTAATASPRDRDEDDVTPLHWAAINAHTSICALLLERGAEVDARGGDLNATPLQWAARNGHLAVMHLLLQRGADPTLCDSQGFNTLHLTVHSSAVMPLLLVLSQPAFCTGSQRQLNSSDAQGHTPLMWAAYQGDAISLSLLLAYGSDIHAADEAGLSPLHWAVVKGNRLCIRKLLEAGADCEAKEANGKTPRDMSIELKSHPSYAKACMDCGLEEDGRKKKSPLSERNSDKAILVLPLPTLYITFTIYGLFPWYSAVPLSLAAFAAMHHVIAKIILDPLQADAVKSSKYALGVVASSVLLVGYNWARCLISYTPGHGLANLIFFISWAICLSTLYLSATLSPGYSVLPKSETARRSLIHQLADEGRLNGINFSNCVGVRNHGYFLLFLASLTSGIISFDLLTYHYFDLNAPVLMPPALEPLFPTPISAATAYDSFTLSNSLWASLQLTWVSILLIAHIWQVTRQMTTLEVSNLGRYGFMGGRGGSSMASQENFMRQREAIMSGETSAGAGEADALANGSIPRGEGIVGAGEEGPKSEVGSHHGHPHGSPVVAAKKAGNWLLSIVGLDLYTKGKAGEGLRRANKAGNPFDLGVRTNCLDFWSRGRELGITYESLYDIPEEGFAVRHRQIVRQRRRKRQDRFGPLSSLLLSNEEDQDFLADDVEDVEMGGGGGLTRVHDNTGASGSGNEEVLEAEVEEERGQRSSLHLKGAWEVRAAEGAGHPLEERGALHAHSASSHSDKASHQD</sequence>
<comment type="subcellular location">
    <subcellularLocation>
        <location evidence="1">Membrane</location>
        <topology evidence="1">Multi-pass membrane protein</topology>
    </subcellularLocation>
</comment>
<dbReference type="EC" id="2.3.1.225" evidence="12"/>
<keyword evidence="16" id="KW-1185">Reference proteome</keyword>
<keyword evidence="3 12" id="KW-0812">Transmembrane</keyword>
<dbReference type="Gene3D" id="1.25.40.20">
    <property type="entry name" value="Ankyrin repeat-containing domain"/>
    <property type="match status" value="2"/>
</dbReference>
<dbReference type="Proteomes" id="UP000245942">
    <property type="component" value="Unassembled WGS sequence"/>
</dbReference>
<evidence type="ECO:0000256" key="2">
    <source>
        <dbReference type="ARBA" id="ARBA00010104"/>
    </source>
</evidence>
<feature type="repeat" description="ANK" evidence="11">
    <location>
        <begin position="235"/>
        <end position="267"/>
    </location>
</feature>
<dbReference type="SMART" id="SM00248">
    <property type="entry name" value="ANK"/>
    <property type="match status" value="4"/>
</dbReference>